<protein>
    <submittedName>
        <fullName evidence="2">CHCH domain-containing protein</fullName>
    </submittedName>
</protein>
<dbReference type="AlphaFoldDB" id="A0A1I7ZVA7"/>
<dbReference type="GO" id="GO:0033617">
    <property type="term" value="P:mitochondrial respiratory chain complex IV assembly"/>
    <property type="evidence" value="ECO:0007669"/>
    <property type="project" value="InterPro"/>
</dbReference>
<evidence type="ECO:0000313" key="2">
    <source>
        <dbReference type="WBParaSite" id="L893_g29935.t1"/>
    </source>
</evidence>
<dbReference type="InterPro" id="IPR039870">
    <property type="entry name" value="Coa4-like"/>
</dbReference>
<dbReference type="Proteomes" id="UP000095287">
    <property type="component" value="Unplaced"/>
</dbReference>
<reference evidence="2" key="1">
    <citation type="submission" date="2016-11" db="UniProtKB">
        <authorList>
            <consortium name="WormBaseParasite"/>
        </authorList>
    </citation>
    <scope>IDENTIFICATION</scope>
</reference>
<proteinExistence type="predicted"/>
<organism evidence="1 2">
    <name type="scientific">Steinernema glaseri</name>
    <dbReference type="NCBI Taxonomy" id="37863"/>
    <lineage>
        <taxon>Eukaryota</taxon>
        <taxon>Metazoa</taxon>
        <taxon>Ecdysozoa</taxon>
        <taxon>Nematoda</taxon>
        <taxon>Chromadorea</taxon>
        <taxon>Rhabditida</taxon>
        <taxon>Tylenchina</taxon>
        <taxon>Panagrolaimomorpha</taxon>
        <taxon>Strongyloidoidea</taxon>
        <taxon>Steinernematidae</taxon>
        <taxon>Steinernema</taxon>
    </lineage>
</organism>
<dbReference type="WBParaSite" id="L893_g29935.t1">
    <property type="protein sequence ID" value="L893_g29935.t1"/>
    <property type="gene ID" value="L893_g29935"/>
</dbReference>
<accession>A0A1I7ZVA7</accession>
<dbReference type="PANTHER" id="PTHR13639">
    <property type="entry name" value="CYTOCHROME C OXIDASE ASSEMBLY FACTOR 4 HOMOLOG, MITOCHONDRIAL"/>
    <property type="match status" value="1"/>
</dbReference>
<name>A0A1I7ZVA7_9BILA</name>
<evidence type="ECO:0000313" key="1">
    <source>
        <dbReference type="Proteomes" id="UP000095287"/>
    </source>
</evidence>
<dbReference type="GO" id="GO:0005758">
    <property type="term" value="C:mitochondrial intermembrane space"/>
    <property type="evidence" value="ECO:0007669"/>
    <property type="project" value="InterPro"/>
</dbReference>
<keyword evidence="1" id="KW-1185">Reference proteome</keyword>
<dbReference type="PANTHER" id="PTHR13639:SF2">
    <property type="entry name" value="CYTOCHROME C OXIDASE ASSEMBLY FACTOR 4 HOMOLOG, MITOCHONDRIAL"/>
    <property type="match status" value="1"/>
</dbReference>
<sequence>MSPGKSEWAKDDVEEDRVEKLIRSSGCWDNHLSVVDCMSEQKDWRKCQEVLSSFRDCMTKNRKELTSALAKEVKEVPKQQSDEKKN</sequence>